<comment type="similarity">
    <text evidence="1">Belongs to the glycosyl hydrolase 63 family.</text>
</comment>
<dbReference type="GO" id="GO:0004573">
    <property type="term" value="F:Glc3Man9GlcNAc2 oligosaccharide glucosidase activity"/>
    <property type="evidence" value="ECO:0007669"/>
    <property type="project" value="UniProtKB-UniRule"/>
</dbReference>
<dbReference type="PANTHER" id="PTHR10412">
    <property type="entry name" value="MANNOSYL-OLIGOSACCHARIDE GLUCOSIDASE"/>
    <property type="match status" value="1"/>
</dbReference>
<dbReference type="InterPro" id="IPR004888">
    <property type="entry name" value="Glycoside_hydrolase_63"/>
</dbReference>
<sequence>MEELEGASSPCTKSAVGSRITHKAEIGPKPIELQESSGWVHFKPHLTSPCVGTPKSLLAGLMWLGVKDGRYHMRHVCQDADDLQTYGWHKHNGRDYGHQVLIDHGMTLTTSFLKSKVNDSGYGGDWAFRLGAQSEKNSRCMADSTLSEDMPETAQLFFYVADEGENALSLGRSVTEIYEKSLLAFGSRHDVGDWELHLKSNDDFEVHHIGLKTPHIHNLSDLVQGILAYQVRNFGHLELPDTSDDSLNIIVYQQITAKTPFKADIAFVTGTDIDDARVEERVDTLTGTSLTGQLHTKESEFDDKYKKIFNPSDKFRYMNSLNFCLLVFLPHTYSSSNGKGYTKF</sequence>
<dbReference type="EC" id="3.2.1.106" evidence="1"/>
<dbReference type="PANTHER" id="PTHR10412:SF20">
    <property type="entry name" value="MANNOSYL-OLIGOSACCHARIDE GLUCOSIDASE GCS1"/>
    <property type="match status" value="1"/>
</dbReference>
<dbReference type="Gene3D" id="2.70.98.110">
    <property type="entry name" value="Glycosyl hydrolase family 63, N-terminal domain"/>
    <property type="match status" value="1"/>
</dbReference>
<evidence type="ECO:0000313" key="3">
    <source>
        <dbReference type="EMBL" id="PWA59412.1"/>
    </source>
</evidence>
<comment type="caution">
    <text evidence="3">The sequence shown here is derived from an EMBL/GenBank/DDBJ whole genome shotgun (WGS) entry which is preliminary data.</text>
</comment>
<reference evidence="3 4" key="1">
    <citation type="journal article" date="2018" name="Mol. Plant">
        <title>The genome of Artemisia annua provides insight into the evolution of Asteraceae family and artemisinin biosynthesis.</title>
        <authorList>
            <person name="Shen Q."/>
            <person name="Zhang L."/>
            <person name="Liao Z."/>
            <person name="Wang S."/>
            <person name="Yan T."/>
            <person name="Shi P."/>
            <person name="Liu M."/>
            <person name="Fu X."/>
            <person name="Pan Q."/>
            <person name="Wang Y."/>
            <person name="Lv Z."/>
            <person name="Lu X."/>
            <person name="Zhang F."/>
            <person name="Jiang W."/>
            <person name="Ma Y."/>
            <person name="Chen M."/>
            <person name="Hao X."/>
            <person name="Li L."/>
            <person name="Tang Y."/>
            <person name="Lv G."/>
            <person name="Zhou Y."/>
            <person name="Sun X."/>
            <person name="Brodelius P.E."/>
            <person name="Rose J.K.C."/>
            <person name="Tang K."/>
        </authorList>
    </citation>
    <scope>NUCLEOTIDE SEQUENCE [LARGE SCALE GENOMIC DNA]</scope>
    <source>
        <strain evidence="4">cv. Huhao1</strain>
        <tissue evidence="3">Leaf</tissue>
    </source>
</reference>
<accession>A0A2U1MDZ0</accession>
<keyword evidence="1" id="KW-0256">Endoplasmic reticulum</keyword>
<organism evidence="3 4">
    <name type="scientific">Artemisia annua</name>
    <name type="common">Sweet wormwood</name>
    <dbReference type="NCBI Taxonomy" id="35608"/>
    <lineage>
        <taxon>Eukaryota</taxon>
        <taxon>Viridiplantae</taxon>
        <taxon>Streptophyta</taxon>
        <taxon>Embryophyta</taxon>
        <taxon>Tracheophyta</taxon>
        <taxon>Spermatophyta</taxon>
        <taxon>Magnoliopsida</taxon>
        <taxon>eudicotyledons</taxon>
        <taxon>Gunneridae</taxon>
        <taxon>Pentapetalae</taxon>
        <taxon>asterids</taxon>
        <taxon>campanulids</taxon>
        <taxon>Asterales</taxon>
        <taxon>Asteraceae</taxon>
        <taxon>Asteroideae</taxon>
        <taxon>Anthemideae</taxon>
        <taxon>Artemisiinae</taxon>
        <taxon>Artemisia</taxon>
    </lineage>
</organism>
<keyword evidence="4" id="KW-1185">Reference proteome</keyword>
<keyword evidence="1" id="KW-0326">Glycosidase</keyword>
<dbReference type="AlphaFoldDB" id="A0A2U1MDZ0"/>
<dbReference type="GO" id="GO:0005789">
    <property type="term" value="C:endoplasmic reticulum membrane"/>
    <property type="evidence" value="ECO:0007669"/>
    <property type="project" value="UniProtKB-SubCell"/>
</dbReference>
<protein>
    <recommendedName>
        <fullName evidence="1">Mannosyl-oligosaccharide glucosidase</fullName>
        <ecNumber evidence="1">3.2.1.106</ecNumber>
    </recommendedName>
</protein>
<dbReference type="OrthoDB" id="1154854at2759"/>
<dbReference type="GO" id="GO:0006487">
    <property type="term" value="P:protein N-linked glycosylation"/>
    <property type="evidence" value="ECO:0007669"/>
    <property type="project" value="UniProtKB-UniRule"/>
</dbReference>
<proteinExistence type="inferred from homology"/>
<evidence type="ECO:0000259" key="2">
    <source>
        <dbReference type="Pfam" id="PF16923"/>
    </source>
</evidence>
<dbReference type="STRING" id="35608.A0A2U1MDZ0"/>
<dbReference type="EMBL" id="PKPP01005629">
    <property type="protein sequence ID" value="PWA59412.1"/>
    <property type="molecule type" value="Genomic_DNA"/>
</dbReference>
<dbReference type="InterPro" id="IPR031631">
    <property type="entry name" value="Glyco_hydro_63N"/>
</dbReference>
<dbReference type="GO" id="GO:0009311">
    <property type="term" value="P:oligosaccharide metabolic process"/>
    <property type="evidence" value="ECO:0007669"/>
    <property type="project" value="UniProtKB-UniRule"/>
</dbReference>
<dbReference type="InterPro" id="IPR038518">
    <property type="entry name" value="Glyco_hydro_63N_sf"/>
</dbReference>
<name>A0A2U1MDZ0_ARTAN</name>
<dbReference type="Pfam" id="PF16923">
    <property type="entry name" value="Glyco_hydro_63N"/>
    <property type="match status" value="1"/>
</dbReference>
<feature type="domain" description="Glycosyl hydrolase family 63 N-terminal" evidence="2">
    <location>
        <begin position="53"/>
        <end position="203"/>
    </location>
</feature>
<comment type="function">
    <text evidence="1">Cleaves the distal alpha 1,2-linked glucose residue from the Glc(3)Man(9)GlcNAc(2) oligosaccharide precursor.</text>
</comment>
<gene>
    <name evidence="3" type="ORF">CTI12_AA392920</name>
</gene>
<comment type="catalytic activity">
    <reaction evidence="1">
        <text>N(4)-(alpha-D-Glc-(1-&gt;2)-alpha-D-Glc-(1-&gt;3)-alpha-D-Glc-(1-&gt;3)-alpha-D-Man-(1-&gt;2)-alpha-D-Man-(1-&gt;2)-alpha-D-Man-(1-&gt;3)-[alpha-D-Man-(1-&gt;2)-alpha-D-Man-(1-&gt;3)-[alpha-D-Man-(1-&gt;2)-alpha-D-Man-(1-&gt;6)]-alpha-D-Man-(1-&gt;6)]-beta-D-Man-(1-&gt;4)-beta-D-GlcNAc-(1-&gt;4)-beta-D-GlcNAc)-L-asparaginyl-[protein] + H2O = N(4)-(alpha-D-Glc-(1-&gt;3)-alpha-D-Glc-(1-&gt;3)-alpha-D-Man-(1-&gt;2)-alpha-D-Man-(1-&gt;2)-alpha-D-Man-(1-&gt;3)-[alpha-D-Man-(1-&gt;2)-alpha-D-Man-(1-&gt;3)-[alpha-D-Man-(1-&gt;2)-alpha-D-Man-(1-&gt;6)]-alpha-D-Man-(1-&gt;6)]-beta-D-Man-(1-&gt;4)-beta-D-GlcNAc-(1-&gt;4)-beta-D-GlcNAc)-L-asparaginyl-[protein] + beta-D-glucose</text>
        <dbReference type="Rhea" id="RHEA:55988"/>
        <dbReference type="Rhea" id="RHEA-COMP:12806"/>
        <dbReference type="Rhea" id="RHEA-COMP:14355"/>
        <dbReference type="ChEBI" id="CHEBI:15377"/>
        <dbReference type="ChEBI" id="CHEBI:15903"/>
        <dbReference type="ChEBI" id="CHEBI:59082"/>
        <dbReference type="ChEBI" id="CHEBI:132537"/>
        <dbReference type="EC" id="3.2.1.106"/>
    </reaction>
</comment>
<dbReference type="Proteomes" id="UP000245207">
    <property type="component" value="Unassembled WGS sequence"/>
</dbReference>
<evidence type="ECO:0000256" key="1">
    <source>
        <dbReference type="RuleBase" id="RU368089"/>
    </source>
</evidence>
<evidence type="ECO:0000313" key="4">
    <source>
        <dbReference type="Proteomes" id="UP000245207"/>
    </source>
</evidence>
<comment type="subcellular location">
    <subcellularLocation>
        <location evidence="1">Endoplasmic reticulum membrane</location>
        <topology evidence="1">Single-pass type II membrane protein</topology>
    </subcellularLocation>
</comment>
<keyword evidence="1 3" id="KW-0378">Hydrolase</keyword>